<name>A0ABQ4RZI0_9HYPH</name>
<comment type="caution">
    <text evidence="1">The sequence shown here is derived from an EMBL/GenBank/DDBJ whole genome shotgun (WGS) entry which is preliminary data.</text>
</comment>
<dbReference type="Proteomes" id="UP001055125">
    <property type="component" value="Unassembled WGS sequence"/>
</dbReference>
<organism evidence="1 2">
    <name type="scientific">Methylobacterium iners</name>
    <dbReference type="NCBI Taxonomy" id="418707"/>
    <lineage>
        <taxon>Bacteria</taxon>
        <taxon>Pseudomonadati</taxon>
        <taxon>Pseudomonadota</taxon>
        <taxon>Alphaproteobacteria</taxon>
        <taxon>Hyphomicrobiales</taxon>
        <taxon>Methylobacteriaceae</taxon>
        <taxon>Methylobacterium</taxon>
    </lineage>
</organism>
<gene>
    <name evidence="1" type="ORF">OCOJLMKI_3480</name>
</gene>
<evidence type="ECO:0000313" key="2">
    <source>
        <dbReference type="Proteomes" id="UP001055125"/>
    </source>
</evidence>
<dbReference type="RefSeq" id="WP_283206763.1">
    <property type="nucleotide sequence ID" value="NZ_BPQP01000057.1"/>
</dbReference>
<proteinExistence type="predicted"/>
<protein>
    <submittedName>
        <fullName evidence="1">Uncharacterized protein</fullName>
    </submittedName>
</protein>
<sequence>MMAKPSAALTNATLVIERKLAKAQDQVPHGYIRAALASNGEAR</sequence>
<evidence type="ECO:0000313" key="1">
    <source>
        <dbReference type="EMBL" id="GJD96260.1"/>
    </source>
</evidence>
<keyword evidence="2" id="KW-1185">Reference proteome</keyword>
<dbReference type="EMBL" id="BPQP01000057">
    <property type="protein sequence ID" value="GJD96260.1"/>
    <property type="molecule type" value="Genomic_DNA"/>
</dbReference>
<accession>A0ABQ4RZI0</accession>
<reference evidence="1" key="2">
    <citation type="submission" date="2021-08" db="EMBL/GenBank/DDBJ databases">
        <authorList>
            <person name="Tani A."/>
            <person name="Ola A."/>
            <person name="Ogura Y."/>
            <person name="Katsura K."/>
            <person name="Hayashi T."/>
        </authorList>
    </citation>
    <scope>NUCLEOTIDE SEQUENCE</scope>
    <source>
        <strain evidence="1">DSM 19015</strain>
    </source>
</reference>
<reference evidence="1" key="1">
    <citation type="journal article" date="2021" name="Front. Microbiol.">
        <title>Comprehensive Comparative Genomics and Phenotyping of Methylobacterium Species.</title>
        <authorList>
            <person name="Alessa O."/>
            <person name="Ogura Y."/>
            <person name="Fujitani Y."/>
            <person name="Takami H."/>
            <person name="Hayashi T."/>
            <person name="Sahin N."/>
            <person name="Tani A."/>
        </authorList>
    </citation>
    <scope>NUCLEOTIDE SEQUENCE</scope>
    <source>
        <strain evidence="1">DSM 19015</strain>
    </source>
</reference>